<dbReference type="OMA" id="SNYEWDE"/>
<evidence type="ECO:0000313" key="11">
    <source>
        <dbReference type="EnsemblPlants" id="Kaladp0050s0240.1.v1.1.CDS.1"/>
    </source>
</evidence>
<evidence type="ECO:0000256" key="2">
    <source>
        <dbReference type="ARBA" id="ARBA00022745"/>
    </source>
</evidence>
<comment type="similarity">
    <text evidence="8">Belongs to the AP2/ERF transcription factor family. ERF subfamily.</text>
</comment>
<dbReference type="Pfam" id="PF00847">
    <property type="entry name" value="AP2"/>
    <property type="match status" value="1"/>
</dbReference>
<evidence type="ECO:0000256" key="8">
    <source>
        <dbReference type="ARBA" id="ARBA00024343"/>
    </source>
</evidence>
<dbReference type="PRINTS" id="PR00367">
    <property type="entry name" value="ETHRSPELEMNT"/>
</dbReference>
<evidence type="ECO:0000313" key="12">
    <source>
        <dbReference type="Proteomes" id="UP000594263"/>
    </source>
</evidence>
<sequence length="302" mass="33690">MAAATECFSSNYSLLSDPVGEELMNALRPFIKSSNCSSPSSSSLSSSPYSSSSSSSSSYAPFHSDPSWKAAQVKSEQILSKAVGSIGLNSLSPTQILQIQLQLNLGFSNPQQPHQQPLLSDNSQNEAASRLRMLSPKTVHMKLLSAAKATKLYRGVRQRHWGKWVAEIRLPKNRTRLWLGTFDTAEDAARAYDKAAYKLRGDSARLNFPHMRSALAIDLDQVRTFPSSVDAKLHAICQNLGKKEPYVTTETEAGSFLFDRSQESFEISFLNFRESKWEEGDENWAKFQLDKLPSVEIDWESI</sequence>
<dbReference type="InterPro" id="IPR016177">
    <property type="entry name" value="DNA-bd_dom_sf"/>
</dbReference>
<dbReference type="EnsemblPlants" id="Kaladp0050s0240.1.v1.1">
    <property type="protein sequence ID" value="Kaladp0050s0240.1.v1.1.CDS.1"/>
    <property type="gene ID" value="Kaladp0050s0240.v1.1"/>
</dbReference>
<keyword evidence="2" id="KW-0936">Ethylene signaling pathway</keyword>
<dbReference type="GO" id="GO:0005634">
    <property type="term" value="C:nucleus"/>
    <property type="evidence" value="ECO:0007669"/>
    <property type="project" value="UniProtKB-SubCell"/>
</dbReference>
<dbReference type="FunFam" id="3.30.730.10:FF:000001">
    <property type="entry name" value="Ethylene-responsive transcription factor 2"/>
    <property type="match status" value="1"/>
</dbReference>
<dbReference type="InterPro" id="IPR051758">
    <property type="entry name" value="ERF/AP2-like"/>
</dbReference>
<dbReference type="Gramene" id="Kaladp0050s0240.1.v1.1">
    <property type="protein sequence ID" value="Kaladp0050s0240.1.v1.1.CDS.1"/>
    <property type="gene ID" value="Kaladp0050s0240.v1.1"/>
</dbReference>
<evidence type="ECO:0000256" key="4">
    <source>
        <dbReference type="ARBA" id="ARBA00023125"/>
    </source>
</evidence>
<dbReference type="InterPro" id="IPR001471">
    <property type="entry name" value="AP2/ERF_dom"/>
</dbReference>
<keyword evidence="4" id="KW-0238">DNA-binding</keyword>
<keyword evidence="7" id="KW-0539">Nucleus</keyword>
<accession>A0A7N0U201</accession>
<evidence type="ECO:0000256" key="3">
    <source>
        <dbReference type="ARBA" id="ARBA00023015"/>
    </source>
</evidence>
<evidence type="ECO:0000259" key="10">
    <source>
        <dbReference type="PROSITE" id="PS51032"/>
    </source>
</evidence>
<keyword evidence="3" id="KW-0805">Transcription regulation</keyword>
<dbReference type="CDD" id="cd00018">
    <property type="entry name" value="AP2"/>
    <property type="match status" value="1"/>
</dbReference>
<proteinExistence type="inferred from homology"/>
<evidence type="ECO:0000256" key="9">
    <source>
        <dbReference type="SAM" id="MobiDB-lite"/>
    </source>
</evidence>
<dbReference type="GO" id="GO:0009873">
    <property type="term" value="P:ethylene-activated signaling pathway"/>
    <property type="evidence" value="ECO:0007669"/>
    <property type="project" value="UniProtKB-KW"/>
</dbReference>
<dbReference type="PANTHER" id="PTHR31657:SF87">
    <property type="entry name" value="ETHYLENE-RESPONSIVE TRANSCRIPTION FACTOR RAP2-13"/>
    <property type="match status" value="1"/>
</dbReference>
<feature type="domain" description="AP2/ERF" evidence="10">
    <location>
        <begin position="152"/>
        <end position="209"/>
    </location>
</feature>
<protein>
    <recommendedName>
        <fullName evidence="10">AP2/ERF domain-containing protein</fullName>
    </recommendedName>
</protein>
<comment type="subcellular location">
    <subcellularLocation>
        <location evidence="1">Nucleus</location>
    </subcellularLocation>
</comment>
<feature type="region of interest" description="Disordered" evidence="9">
    <location>
        <begin position="34"/>
        <end position="56"/>
    </location>
</feature>
<keyword evidence="6" id="KW-0804">Transcription</keyword>
<dbReference type="PROSITE" id="PS51032">
    <property type="entry name" value="AP2_ERF"/>
    <property type="match status" value="1"/>
</dbReference>
<evidence type="ECO:0000256" key="6">
    <source>
        <dbReference type="ARBA" id="ARBA00023163"/>
    </source>
</evidence>
<dbReference type="GO" id="GO:0000976">
    <property type="term" value="F:transcription cis-regulatory region binding"/>
    <property type="evidence" value="ECO:0007669"/>
    <property type="project" value="UniProtKB-ARBA"/>
</dbReference>
<dbReference type="SMART" id="SM00380">
    <property type="entry name" value="AP2"/>
    <property type="match status" value="1"/>
</dbReference>
<organism evidence="11 12">
    <name type="scientific">Kalanchoe fedtschenkoi</name>
    <name type="common">Lavender scallops</name>
    <name type="synonym">South American air plant</name>
    <dbReference type="NCBI Taxonomy" id="63787"/>
    <lineage>
        <taxon>Eukaryota</taxon>
        <taxon>Viridiplantae</taxon>
        <taxon>Streptophyta</taxon>
        <taxon>Embryophyta</taxon>
        <taxon>Tracheophyta</taxon>
        <taxon>Spermatophyta</taxon>
        <taxon>Magnoliopsida</taxon>
        <taxon>eudicotyledons</taxon>
        <taxon>Gunneridae</taxon>
        <taxon>Pentapetalae</taxon>
        <taxon>Saxifragales</taxon>
        <taxon>Crassulaceae</taxon>
        <taxon>Kalanchoe</taxon>
    </lineage>
</organism>
<keyword evidence="12" id="KW-1185">Reference proteome</keyword>
<dbReference type="AlphaFoldDB" id="A0A7N0U201"/>
<dbReference type="GO" id="GO:0003700">
    <property type="term" value="F:DNA-binding transcription factor activity"/>
    <property type="evidence" value="ECO:0007669"/>
    <property type="project" value="InterPro"/>
</dbReference>
<dbReference type="Gene3D" id="3.30.730.10">
    <property type="entry name" value="AP2/ERF domain"/>
    <property type="match status" value="1"/>
</dbReference>
<dbReference type="InterPro" id="IPR036955">
    <property type="entry name" value="AP2/ERF_dom_sf"/>
</dbReference>
<evidence type="ECO:0000256" key="1">
    <source>
        <dbReference type="ARBA" id="ARBA00004123"/>
    </source>
</evidence>
<dbReference type="SUPFAM" id="SSF54171">
    <property type="entry name" value="DNA-binding domain"/>
    <property type="match status" value="1"/>
</dbReference>
<evidence type="ECO:0000256" key="7">
    <source>
        <dbReference type="ARBA" id="ARBA00023242"/>
    </source>
</evidence>
<evidence type="ECO:0000256" key="5">
    <source>
        <dbReference type="ARBA" id="ARBA00023159"/>
    </source>
</evidence>
<name>A0A7N0U201_KALFE</name>
<reference evidence="11" key="1">
    <citation type="submission" date="2021-01" db="UniProtKB">
        <authorList>
            <consortium name="EnsemblPlants"/>
        </authorList>
    </citation>
    <scope>IDENTIFICATION</scope>
</reference>
<keyword evidence="5" id="KW-0010">Activator</keyword>
<dbReference type="PANTHER" id="PTHR31657">
    <property type="entry name" value="ETHYLENE-RESPONSIVE TRANSCRIPTION FACTOR ERF061"/>
    <property type="match status" value="1"/>
</dbReference>
<dbReference type="Proteomes" id="UP000594263">
    <property type="component" value="Unplaced"/>
</dbReference>